<feature type="binding site" evidence="5">
    <location>
        <position position="174"/>
    </location>
    <ligand>
        <name>phosphoenolpyruvate</name>
        <dbReference type="ChEBI" id="CHEBI:58702"/>
    </ligand>
</feature>
<evidence type="ECO:0000256" key="1">
    <source>
        <dbReference type="ARBA" id="ARBA00022679"/>
    </source>
</evidence>
<dbReference type="RefSeq" id="WP_345413948.1">
    <property type="nucleotide sequence ID" value="NZ_BAABHO010000014.1"/>
</dbReference>
<organism evidence="6 7">
    <name type="scientific">Actinomycetospora chlora</name>
    <dbReference type="NCBI Taxonomy" id="663608"/>
    <lineage>
        <taxon>Bacteria</taxon>
        <taxon>Bacillati</taxon>
        <taxon>Actinomycetota</taxon>
        <taxon>Actinomycetes</taxon>
        <taxon>Pseudonocardiales</taxon>
        <taxon>Pseudonocardiaceae</taxon>
        <taxon>Actinomycetospora</taxon>
    </lineage>
</organism>
<dbReference type="InterPro" id="IPR029044">
    <property type="entry name" value="Nucleotide-diphossugar_trans"/>
</dbReference>
<comment type="catalytic activity">
    <reaction evidence="5">
        <text>phosphoenolpyruvate + GTP + H(+) = enolpyruvoyl-2-diphospho-5'-guanosine + diphosphate</text>
        <dbReference type="Rhea" id="RHEA:30519"/>
        <dbReference type="ChEBI" id="CHEBI:15378"/>
        <dbReference type="ChEBI" id="CHEBI:33019"/>
        <dbReference type="ChEBI" id="CHEBI:37565"/>
        <dbReference type="ChEBI" id="CHEBI:58702"/>
        <dbReference type="ChEBI" id="CHEBI:143701"/>
        <dbReference type="EC" id="2.7.7.105"/>
    </reaction>
</comment>
<comment type="similarity">
    <text evidence="5">Belongs to the CofC family.</text>
</comment>
<dbReference type="EMBL" id="BAABHO010000014">
    <property type="protein sequence ID" value="GAA4786888.1"/>
    <property type="molecule type" value="Genomic_DNA"/>
</dbReference>
<reference evidence="7" key="1">
    <citation type="journal article" date="2019" name="Int. J. Syst. Evol. Microbiol.">
        <title>The Global Catalogue of Microorganisms (GCM) 10K type strain sequencing project: providing services to taxonomists for standard genome sequencing and annotation.</title>
        <authorList>
            <consortium name="The Broad Institute Genomics Platform"/>
            <consortium name="The Broad Institute Genome Sequencing Center for Infectious Disease"/>
            <person name="Wu L."/>
            <person name="Ma J."/>
        </authorList>
    </citation>
    <scope>NUCLEOTIDE SEQUENCE [LARGE SCALE GENOMIC DNA]</scope>
    <source>
        <strain evidence="7">JCM 17979</strain>
    </source>
</reference>
<feature type="binding site" evidence="5">
    <location>
        <position position="158"/>
    </location>
    <ligand>
        <name>phosphoenolpyruvate</name>
        <dbReference type="ChEBI" id="CHEBI:58702"/>
    </ligand>
</feature>
<protein>
    <recommendedName>
        <fullName evidence="5">Phosphoenolpyruvate guanylyltransferase</fullName>
        <shortName evidence="5">PEP guanylyltransferase</shortName>
        <ecNumber evidence="5">2.7.7.105</ecNumber>
    </recommendedName>
</protein>
<keyword evidence="4 5" id="KW-0342">GTP-binding</keyword>
<comment type="function">
    <text evidence="5">Guanylyltransferase that catalyzes the activation of phosphoenolpyruvate (PEP) as enolpyruvoyl-2-diphospho-5'-guanosine, via the condensation of PEP with GTP. It is involved in the biosynthesis of coenzyme F420, a hydride carrier cofactor.</text>
</comment>
<dbReference type="PANTHER" id="PTHR40392:SF1">
    <property type="entry name" value="2-PHOSPHO-L-LACTATE GUANYLYLTRANSFERASE"/>
    <property type="match status" value="1"/>
</dbReference>
<evidence type="ECO:0000256" key="3">
    <source>
        <dbReference type="ARBA" id="ARBA00022741"/>
    </source>
</evidence>
<dbReference type="InterPro" id="IPR002835">
    <property type="entry name" value="CofC"/>
</dbReference>
<evidence type="ECO:0000256" key="4">
    <source>
        <dbReference type="ARBA" id="ARBA00023134"/>
    </source>
</evidence>
<evidence type="ECO:0000256" key="2">
    <source>
        <dbReference type="ARBA" id="ARBA00022695"/>
    </source>
</evidence>
<keyword evidence="3 5" id="KW-0547">Nucleotide-binding</keyword>
<evidence type="ECO:0000256" key="5">
    <source>
        <dbReference type="HAMAP-Rule" id="MF_02114"/>
    </source>
</evidence>
<keyword evidence="7" id="KW-1185">Reference proteome</keyword>
<evidence type="ECO:0000313" key="7">
    <source>
        <dbReference type="Proteomes" id="UP001500928"/>
    </source>
</evidence>
<accession>A0ABP9AVL1</accession>
<dbReference type="GO" id="GO:0016779">
    <property type="term" value="F:nucleotidyltransferase activity"/>
    <property type="evidence" value="ECO:0007669"/>
    <property type="project" value="UniProtKB-KW"/>
</dbReference>
<dbReference type="SUPFAM" id="SSF53448">
    <property type="entry name" value="Nucleotide-diphospho-sugar transferases"/>
    <property type="match status" value="1"/>
</dbReference>
<dbReference type="EC" id="2.7.7.105" evidence="5"/>
<evidence type="ECO:0000313" key="6">
    <source>
        <dbReference type="EMBL" id="GAA4786888.1"/>
    </source>
</evidence>
<dbReference type="Proteomes" id="UP001500928">
    <property type="component" value="Unassembled WGS sequence"/>
</dbReference>
<dbReference type="Gene3D" id="3.90.550.10">
    <property type="entry name" value="Spore Coat Polysaccharide Biosynthesis Protein SpsA, Chain A"/>
    <property type="match status" value="1"/>
</dbReference>
<gene>
    <name evidence="6" type="primary">cofC</name>
    <name evidence="5" type="synonym">fbiD</name>
    <name evidence="6" type="ORF">GCM10023200_21230</name>
</gene>
<proteinExistence type="inferred from homology"/>
<sequence>MHDPVDLVVPVKELRRAKSRLAPAVADLPGGDAERARAAWALPLALALDTLRAARAATRTGRLVVVTGEPAISLGGAGEPREDVPDTGGGLNAALRRGAEHLCRTGARPGAPRAVAALQADLPALRPDELDEALEQAAAVFAAGATRAFVADHAGTGTTLLVAAAGRALRPRFGPGSASAHAASGAVALDGAWPGLRGDVDTTADLARARDLGAGPETRAWPHPLPSAVVGAAERH</sequence>
<dbReference type="PANTHER" id="PTHR40392">
    <property type="entry name" value="2-PHOSPHO-L-LACTATE GUANYLYLTRANSFERASE"/>
    <property type="match status" value="1"/>
</dbReference>
<feature type="binding site" evidence="5">
    <location>
        <position position="177"/>
    </location>
    <ligand>
        <name>phosphoenolpyruvate</name>
        <dbReference type="ChEBI" id="CHEBI:58702"/>
    </ligand>
</feature>
<dbReference type="NCBIfam" id="TIGR03552">
    <property type="entry name" value="F420_cofC"/>
    <property type="match status" value="1"/>
</dbReference>
<comment type="pathway">
    <text evidence="5">Cofactor biosynthesis; coenzyme F420 biosynthesis.</text>
</comment>
<dbReference type="HAMAP" id="MF_02114">
    <property type="entry name" value="CofC"/>
    <property type="match status" value="1"/>
</dbReference>
<keyword evidence="2 5" id="KW-0548">Nucleotidyltransferase</keyword>
<keyword evidence="1 5" id="KW-0808">Transferase</keyword>
<name>A0ABP9AVL1_9PSEU</name>
<comment type="caution">
    <text evidence="6">The sequence shown here is derived from an EMBL/GenBank/DDBJ whole genome shotgun (WGS) entry which is preliminary data.</text>
</comment>